<proteinExistence type="predicted"/>
<organism evidence="1 2">
    <name type="scientific">Acetomicrobium thermoterrenum DSM 13490</name>
    <dbReference type="NCBI Taxonomy" id="1120987"/>
    <lineage>
        <taxon>Bacteria</taxon>
        <taxon>Thermotogati</taxon>
        <taxon>Synergistota</taxon>
        <taxon>Synergistia</taxon>
        <taxon>Synergistales</taxon>
        <taxon>Acetomicrobiaceae</taxon>
        <taxon>Acetomicrobium</taxon>
    </lineage>
</organism>
<evidence type="ECO:0000313" key="2">
    <source>
        <dbReference type="Proteomes" id="UP000199266"/>
    </source>
</evidence>
<keyword evidence="2" id="KW-1185">Reference proteome</keyword>
<dbReference type="Gene3D" id="3.10.20.30">
    <property type="match status" value="1"/>
</dbReference>
<gene>
    <name evidence="1" type="ORF">SAMN03080603_01498</name>
</gene>
<dbReference type="AlphaFoldDB" id="A0A1H3GHY7"/>
<dbReference type="EMBL" id="FNPD01000008">
    <property type="protein sequence ID" value="SDY01909.1"/>
    <property type="molecule type" value="Genomic_DNA"/>
</dbReference>
<dbReference type="SUPFAM" id="SSF54285">
    <property type="entry name" value="MoaD/ThiS"/>
    <property type="match status" value="1"/>
</dbReference>
<dbReference type="Proteomes" id="UP000199266">
    <property type="component" value="Unassembled WGS sequence"/>
</dbReference>
<dbReference type="RefSeq" id="WP_009201903.1">
    <property type="nucleotide sequence ID" value="NZ_FNPD01000008.1"/>
</dbReference>
<dbReference type="InterPro" id="IPR012675">
    <property type="entry name" value="Beta-grasp_dom_sf"/>
</dbReference>
<accession>A0A1H3GHY7</accession>
<dbReference type="InterPro" id="IPR016155">
    <property type="entry name" value="Mopterin_synth/thiamin_S_b"/>
</dbReference>
<dbReference type="Pfam" id="PF02597">
    <property type="entry name" value="ThiS"/>
    <property type="match status" value="1"/>
</dbReference>
<protein>
    <submittedName>
        <fullName evidence="1">Molybdopterin converting factor, small subunit</fullName>
    </submittedName>
</protein>
<name>A0A1H3GHY7_9BACT</name>
<sequence length="80" mass="8890">MITVHVRLFATLLRFFPDLQLGETMQVNLPDGATVGQLIDRLNIPVEEIKIVFVNNIFRDMGYSLKNGDMVSIFPPVGGG</sequence>
<evidence type="ECO:0000313" key="1">
    <source>
        <dbReference type="EMBL" id="SDY01909.1"/>
    </source>
</evidence>
<reference evidence="2" key="1">
    <citation type="submission" date="2016-10" db="EMBL/GenBank/DDBJ databases">
        <authorList>
            <person name="Varghese N."/>
            <person name="Submissions S."/>
        </authorList>
    </citation>
    <scope>NUCLEOTIDE SEQUENCE [LARGE SCALE GENOMIC DNA]</scope>
    <source>
        <strain evidence="2">DSM 13490</strain>
    </source>
</reference>
<dbReference type="InterPro" id="IPR003749">
    <property type="entry name" value="ThiS/MoaD-like"/>
</dbReference>